<reference evidence="2 3" key="1">
    <citation type="submission" date="2018-10" db="EMBL/GenBank/DDBJ databases">
        <authorList>
            <consortium name="Molecular Microbiology and Infection Unit (UMMI)"/>
            <person name="Machado M."/>
        </authorList>
    </citation>
    <scope>NUCLEOTIDE SEQUENCE [LARGE SCALE GENOMIC DNA]</scope>
    <source>
        <strain evidence="2">FMV2238.02</strain>
    </source>
</reference>
<evidence type="ECO:0000313" key="3">
    <source>
        <dbReference type="Proteomes" id="UP000280759"/>
    </source>
</evidence>
<dbReference type="Proteomes" id="UP000280759">
    <property type="component" value="Unassembled WGS sequence"/>
</dbReference>
<accession>A0A3P5XWI7</accession>
<gene>
    <name evidence="2" type="ORF">FMV2238Y02_01930</name>
</gene>
<feature type="domain" description="DUF6287" evidence="1">
    <location>
        <begin position="1"/>
        <end position="33"/>
    </location>
</feature>
<protein>
    <recommendedName>
        <fullName evidence="1">DUF6287 domain-containing protein</fullName>
    </recommendedName>
</protein>
<dbReference type="InterPro" id="IPR046254">
    <property type="entry name" value="DUF6287"/>
</dbReference>
<dbReference type="EMBL" id="UXEP01000002">
    <property type="protein sequence ID" value="VDC41732.1"/>
    <property type="molecule type" value="Genomic_DNA"/>
</dbReference>
<sequence length="112" mass="12154">MDLESIKQGNFSSISGTWRRARDGSTLVFDNQGLTDQSLELSISIVDGNVIGSLKQNDSMTGGSIVVFLPAGVSHPYATNEAPDKSDQTKERIWSGNGIAYDDSDFYYKVGN</sequence>
<keyword evidence="3" id="KW-1185">Reference proteome</keyword>
<dbReference type="Pfam" id="PF19804">
    <property type="entry name" value="DUF6287"/>
    <property type="match status" value="1"/>
</dbReference>
<organism evidence="2 3">
    <name type="scientific">Streptococcus canis</name>
    <dbReference type="NCBI Taxonomy" id="1329"/>
    <lineage>
        <taxon>Bacteria</taxon>
        <taxon>Bacillati</taxon>
        <taxon>Bacillota</taxon>
        <taxon>Bacilli</taxon>
        <taxon>Lactobacillales</taxon>
        <taxon>Streptococcaceae</taxon>
        <taxon>Streptococcus</taxon>
    </lineage>
</organism>
<dbReference type="AlphaFoldDB" id="A0A3P5XWI7"/>
<evidence type="ECO:0000259" key="1">
    <source>
        <dbReference type="Pfam" id="PF19804"/>
    </source>
</evidence>
<name>A0A3P5XWI7_STRCB</name>
<evidence type="ECO:0000313" key="2">
    <source>
        <dbReference type="EMBL" id="VDC41732.1"/>
    </source>
</evidence>
<proteinExistence type="predicted"/>